<reference evidence="3 4" key="1">
    <citation type="journal article" date="2017" name="Genome Biol. Evol.">
        <title>Phytophthora megakarya and P. palmivora, closely related causal agents of cacao black pod rot, underwent increases in genome sizes and gene numbers by different mechanisms.</title>
        <authorList>
            <person name="Ali S.S."/>
            <person name="Shao J."/>
            <person name="Lary D.J."/>
            <person name="Kronmiller B."/>
            <person name="Shen D."/>
            <person name="Strem M.D."/>
            <person name="Amoako-Attah I."/>
            <person name="Akrofi A.Y."/>
            <person name="Begoude B.A."/>
            <person name="Ten Hoopen G.M."/>
            <person name="Coulibaly K."/>
            <person name="Kebe B.I."/>
            <person name="Melnick R.L."/>
            <person name="Guiltinan M.J."/>
            <person name="Tyler B.M."/>
            <person name="Meinhardt L.W."/>
            <person name="Bailey B.A."/>
        </authorList>
    </citation>
    <scope>NUCLEOTIDE SEQUENCE [LARGE SCALE GENOMIC DNA]</scope>
    <source>
        <strain evidence="4">sbr112.9</strain>
    </source>
</reference>
<name>A0A2P4XH18_9STRA</name>
<feature type="region of interest" description="Disordered" evidence="1">
    <location>
        <begin position="471"/>
        <end position="545"/>
    </location>
</feature>
<evidence type="ECO:0000313" key="4">
    <source>
        <dbReference type="Proteomes" id="UP000237271"/>
    </source>
</evidence>
<comment type="caution">
    <text evidence="3">The sequence shown here is derived from an EMBL/GenBank/DDBJ whole genome shotgun (WGS) entry which is preliminary data.</text>
</comment>
<feature type="compositionally biased region" description="Basic and acidic residues" evidence="1">
    <location>
        <begin position="480"/>
        <end position="490"/>
    </location>
</feature>
<gene>
    <name evidence="3" type="ORF">PHPALM_19568</name>
</gene>
<dbReference type="InterPro" id="IPR013103">
    <property type="entry name" value="RVT_2"/>
</dbReference>
<feature type="domain" description="Reverse transcriptase Ty1/copia-type" evidence="2">
    <location>
        <begin position="602"/>
        <end position="768"/>
    </location>
</feature>
<dbReference type="Pfam" id="PF07727">
    <property type="entry name" value="RVT_2"/>
    <property type="match status" value="1"/>
</dbReference>
<proteinExistence type="predicted"/>
<keyword evidence="4" id="KW-1185">Reference proteome</keyword>
<feature type="region of interest" description="Disordered" evidence="1">
    <location>
        <begin position="792"/>
        <end position="815"/>
    </location>
</feature>
<dbReference type="Proteomes" id="UP000237271">
    <property type="component" value="Unassembled WGS sequence"/>
</dbReference>
<feature type="compositionally biased region" description="Basic residues" evidence="1">
    <location>
        <begin position="806"/>
        <end position="815"/>
    </location>
</feature>
<evidence type="ECO:0000256" key="1">
    <source>
        <dbReference type="SAM" id="MobiDB-lite"/>
    </source>
</evidence>
<accession>A0A2P4XH18</accession>
<dbReference type="AlphaFoldDB" id="A0A2P4XH18"/>
<organism evidence="3 4">
    <name type="scientific">Phytophthora palmivora</name>
    <dbReference type="NCBI Taxonomy" id="4796"/>
    <lineage>
        <taxon>Eukaryota</taxon>
        <taxon>Sar</taxon>
        <taxon>Stramenopiles</taxon>
        <taxon>Oomycota</taxon>
        <taxon>Peronosporomycetes</taxon>
        <taxon>Peronosporales</taxon>
        <taxon>Peronosporaceae</taxon>
        <taxon>Phytophthora</taxon>
    </lineage>
</organism>
<sequence>MHEEVTDKEMITALLTGLRKTYESMIKTFNNLDDISLQQVKLKLTSREERLNQAKAVTEARVRKIDKQQNGSGSQSGSMQAEIKDVAFVKKRERSRGAGRGQSKPPRSEIDCLIVDEEDITHMNVGYLQNGISSKVVNRFTSKGKKKQSNDDACDDLPGYYNPRKPEGKKVKPVTMNEVVEDKPCFTNPVVGKDPGNSFYIPFVLDNASGVTICGCREAFVSLTSNCDTTMRWFENTRVKAQMKGLVKFAIFDANTQKKVWITLEALHVDRATNLISQRKLYEEYGYCVHTSEDQEITTLKNCVKHCNWQFNMVGGLYQTMVEIPKPQPPLAVLQTLVQTPRSLRLWHQRLAHANWQVIKDMATQGLVSSLELSKLDMQLRRLIAYLTALPIETINMTSTKGNADKVAPHEKMFGSKPSLRHLRPFGCLAMKFVDKVYRKSKLSIKGAPSLMVGWYVEKLLNEVSLPVVDVNEPQGDQNSELRKSDEVEHLPVGTNVEDQQKNQLETEETAESEESFEDKPPSHRKRHYSTELNTPRRSNRVHKKPRWLQGDSVSTVFSSSASATATMKIEVPATWGEMMASSHKMEWLEATKEEFLAQLENATWILVPRPKNAHSLKSKWVWTLKENDHRIVRFKARLVVMGCFQIWEIVFDEPFAPVVRFEALRLVFLWAGLTKAAVKQFDFVTAFLNVPTERIIFMEQPKGFVKRGYEEWMCLLKKSIYGLRQSPRNWNNTLHLSYKGEGLYWMMIEDRLILLPIYVDDILLKGLSERFKLKCLGDVNYLLISEKQNVRDEPESDGPVTNSVTKKKKGRREIPVHFRKRARAKWKLKHE</sequence>
<dbReference type="OrthoDB" id="97058at2759"/>
<evidence type="ECO:0000313" key="3">
    <source>
        <dbReference type="EMBL" id="POM64845.1"/>
    </source>
</evidence>
<evidence type="ECO:0000259" key="2">
    <source>
        <dbReference type="Pfam" id="PF07727"/>
    </source>
</evidence>
<dbReference type="EMBL" id="NCKW01011048">
    <property type="protein sequence ID" value="POM64845.1"/>
    <property type="molecule type" value="Genomic_DNA"/>
</dbReference>
<feature type="region of interest" description="Disordered" evidence="1">
    <location>
        <begin position="143"/>
        <end position="169"/>
    </location>
</feature>
<feature type="region of interest" description="Disordered" evidence="1">
    <location>
        <begin position="88"/>
        <end position="109"/>
    </location>
</feature>
<feature type="compositionally biased region" description="Acidic residues" evidence="1">
    <location>
        <begin position="506"/>
        <end position="517"/>
    </location>
</feature>
<protein>
    <recommendedName>
        <fullName evidence="2">Reverse transcriptase Ty1/copia-type domain-containing protein</fullName>
    </recommendedName>
</protein>